<name>A0AAE1W272_9LAMI</name>
<proteinExistence type="predicted"/>
<dbReference type="AlphaFoldDB" id="A0AAE1W272"/>
<comment type="caution">
    <text evidence="2">The sequence shown here is derived from an EMBL/GenBank/DDBJ whole genome shotgun (WGS) entry which is preliminary data.</text>
</comment>
<sequence length="84" mass="9408">MNCTWILTPLHAGKKTTSYKWVYETKLNADGPVERYKAHLVAKGYNQVKGIDYIENFSSVAKAVTALADTSMTHSLRFGSFDYG</sequence>
<accession>A0AAE1W272</accession>
<organism evidence="2 3">
    <name type="scientific">Sesamum angolense</name>
    <dbReference type="NCBI Taxonomy" id="2727404"/>
    <lineage>
        <taxon>Eukaryota</taxon>
        <taxon>Viridiplantae</taxon>
        <taxon>Streptophyta</taxon>
        <taxon>Embryophyta</taxon>
        <taxon>Tracheophyta</taxon>
        <taxon>Spermatophyta</taxon>
        <taxon>Magnoliopsida</taxon>
        <taxon>eudicotyledons</taxon>
        <taxon>Gunneridae</taxon>
        <taxon>Pentapetalae</taxon>
        <taxon>asterids</taxon>
        <taxon>lamiids</taxon>
        <taxon>Lamiales</taxon>
        <taxon>Pedaliaceae</taxon>
        <taxon>Sesamum</taxon>
    </lineage>
</organism>
<evidence type="ECO:0000313" key="3">
    <source>
        <dbReference type="Proteomes" id="UP001289374"/>
    </source>
</evidence>
<keyword evidence="3" id="KW-1185">Reference proteome</keyword>
<reference evidence="2" key="2">
    <citation type="journal article" date="2024" name="Plant">
        <title>Genomic evolution and insights into agronomic trait innovations of Sesamum species.</title>
        <authorList>
            <person name="Miao H."/>
            <person name="Wang L."/>
            <person name="Qu L."/>
            <person name="Liu H."/>
            <person name="Sun Y."/>
            <person name="Le M."/>
            <person name="Wang Q."/>
            <person name="Wei S."/>
            <person name="Zheng Y."/>
            <person name="Lin W."/>
            <person name="Duan Y."/>
            <person name="Cao H."/>
            <person name="Xiong S."/>
            <person name="Wang X."/>
            <person name="Wei L."/>
            <person name="Li C."/>
            <person name="Ma Q."/>
            <person name="Ju M."/>
            <person name="Zhao R."/>
            <person name="Li G."/>
            <person name="Mu C."/>
            <person name="Tian Q."/>
            <person name="Mei H."/>
            <person name="Zhang T."/>
            <person name="Gao T."/>
            <person name="Zhang H."/>
        </authorList>
    </citation>
    <scope>NUCLEOTIDE SEQUENCE</scope>
    <source>
        <strain evidence="2">K16</strain>
    </source>
</reference>
<dbReference type="Pfam" id="PF07727">
    <property type="entry name" value="RVT_2"/>
    <property type="match status" value="1"/>
</dbReference>
<dbReference type="InterPro" id="IPR013103">
    <property type="entry name" value="RVT_2"/>
</dbReference>
<feature type="domain" description="Reverse transcriptase Ty1/copia-type" evidence="1">
    <location>
        <begin position="3"/>
        <end position="62"/>
    </location>
</feature>
<dbReference type="EMBL" id="JACGWL010000016">
    <property type="protein sequence ID" value="KAK4385425.1"/>
    <property type="molecule type" value="Genomic_DNA"/>
</dbReference>
<evidence type="ECO:0000259" key="1">
    <source>
        <dbReference type="Pfam" id="PF07727"/>
    </source>
</evidence>
<evidence type="ECO:0000313" key="2">
    <source>
        <dbReference type="EMBL" id="KAK4385425.1"/>
    </source>
</evidence>
<gene>
    <name evidence="2" type="ORF">Sango_2666500</name>
</gene>
<reference evidence="2" key="1">
    <citation type="submission" date="2020-06" db="EMBL/GenBank/DDBJ databases">
        <authorList>
            <person name="Li T."/>
            <person name="Hu X."/>
            <person name="Zhang T."/>
            <person name="Song X."/>
            <person name="Zhang H."/>
            <person name="Dai N."/>
            <person name="Sheng W."/>
            <person name="Hou X."/>
            <person name="Wei L."/>
        </authorList>
    </citation>
    <scope>NUCLEOTIDE SEQUENCE</scope>
    <source>
        <strain evidence="2">K16</strain>
        <tissue evidence="2">Leaf</tissue>
    </source>
</reference>
<dbReference type="Proteomes" id="UP001289374">
    <property type="component" value="Unassembled WGS sequence"/>
</dbReference>
<protein>
    <submittedName>
        <fullName evidence="2">Retrovirus-related Pol polyprotein from transposon RE1</fullName>
    </submittedName>
</protein>